<evidence type="ECO:0000313" key="3">
    <source>
        <dbReference type="EMBL" id="QWG15359.1"/>
    </source>
</evidence>
<evidence type="ECO:0000256" key="1">
    <source>
        <dbReference type="SAM" id="MobiDB-lite"/>
    </source>
</evidence>
<feature type="region of interest" description="Disordered" evidence="1">
    <location>
        <begin position="73"/>
        <end position="94"/>
    </location>
</feature>
<keyword evidence="2" id="KW-1133">Transmembrane helix</keyword>
<protein>
    <submittedName>
        <fullName evidence="3">Uncharacterized protein</fullName>
    </submittedName>
</protein>
<feature type="transmembrane region" description="Helical" evidence="2">
    <location>
        <begin position="43"/>
        <end position="64"/>
    </location>
</feature>
<dbReference type="Proteomes" id="UP000680839">
    <property type="component" value="Chromosome"/>
</dbReference>
<keyword evidence="2" id="KW-0812">Transmembrane</keyword>
<dbReference type="RefSeq" id="WP_215623881.1">
    <property type="nucleotide sequence ID" value="NZ_CP076134.1"/>
</dbReference>
<proteinExistence type="predicted"/>
<sequence>MILNRKHLREAQLTALGGGFLIAIAFWFRGAIEFYLGQTATSWLLNVLLLLYLVSLIPVSSGWLDIRHWESTEREQKEEDERDQAKWNSEQREQQAKYDAFLNWVRQNPRTADRLMRIAEEEQIENPEYRSWLIERREREGPNPLTDLPRLFDWLKARRDLKQFGIDPPLPG</sequence>
<evidence type="ECO:0000256" key="2">
    <source>
        <dbReference type="SAM" id="Phobius"/>
    </source>
</evidence>
<keyword evidence="2" id="KW-0472">Membrane</keyword>
<feature type="transmembrane region" description="Helical" evidence="2">
    <location>
        <begin position="12"/>
        <end position="31"/>
    </location>
</feature>
<dbReference type="AlphaFoldDB" id="A0A975RPY9"/>
<gene>
    <name evidence="3" type="ORF">KMZ29_12250</name>
</gene>
<dbReference type="EMBL" id="CP076134">
    <property type="protein sequence ID" value="QWG15359.1"/>
    <property type="molecule type" value="Genomic_DNA"/>
</dbReference>
<evidence type="ECO:0000313" key="4">
    <source>
        <dbReference type="Proteomes" id="UP000680839"/>
    </source>
</evidence>
<reference evidence="3" key="1">
    <citation type="submission" date="2021-06" db="EMBL/GenBank/DDBJ databases">
        <title>Bradyrhizobium sp. S2-20-1 Genome sequencing.</title>
        <authorList>
            <person name="Jin L."/>
        </authorList>
    </citation>
    <scope>NUCLEOTIDE SEQUENCE</scope>
    <source>
        <strain evidence="3">S2-20-1</strain>
    </source>
</reference>
<organism evidence="3 4">
    <name type="scientific">Bradyrhizobium sediminis</name>
    <dbReference type="NCBI Taxonomy" id="2840469"/>
    <lineage>
        <taxon>Bacteria</taxon>
        <taxon>Pseudomonadati</taxon>
        <taxon>Pseudomonadota</taxon>
        <taxon>Alphaproteobacteria</taxon>
        <taxon>Hyphomicrobiales</taxon>
        <taxon>Nitrobacteraceae</taxon>
        <taxon>Bradyrhizobium</taxon>
    </lineage>
</organism>
<name>A0A975RPY9_9BRAD</name>
<accession>A0A975RPY9</accession>